<feature type="transmembrane region" description="Helical" evidence="1">
    <location>
        <begin position="46"/>
        <end position="68"/>
    </location>
</feature>
<evidence type="ECO:0000313" key="3">
    <source>
        <dbReference type="EMBL" id="ROR29639.1"/>
    </source>
</evidence>
<sequence>MSTQDRSPQAYWRANMRLVGIHLAVWAFVSYGMAILFRGAEPGVDIGFWFAQQGSMLVFIIQIFIYAWQMNRLDREFDVHED</sequence>
<feature type="transmembrane region" description="Helical" evidence="1">
    <location>
        <begin position="21"/>
        <end position="40"/>
    </location>
</feature>
<comment type="caution">
    <text evidence="3">The sequence shown here is derived from an EMBL/GenBank/DDBJ whole genome shotgun (WGS) entry which is preliminary data.</text>
</comment>
<evidence type="ECO:0000256" key="1">
    <source>
        <dbReference type="SAM" id="Phobius"/>
    </source>
</evidence>
<reference evidence="3 4" key="1">
    <citation type="submission" date="2018-11" db="EMBL/GenBank/DDBJ databases">
        <title>Genomic Encyclopedia of Type Strains, Phase IV (KMG-IV): sequencing the most valuable type-strain genomes for metagenomic binning, comparative biology and taxonomic classification.</title>
        <authorList>
            <person name="Goeker M."/>
        </authorList>
    </citation>
    <scope>NUCLEOTIDE SEQUENCE [LARGE SCALE GENOMIC DNA]</scope>
    <source>
        <strain evidence="3 4">DSM 100275</strain>
    </source>
</reference>
<feature type="domain" description="Sodium symporter small subunit" evidence="2">
    <location>
        <begin position="9"/>
        <end position="80"/>
    </location>
</feature>
<name>A0A3N1XSL6_9GAMM</name>
<proteinExistence type="predicted"/>
<protein>
    <submittedName>
        <fullName evidence="3">Putative solute:sodium symporter small subunit</fullName>
    </submittedName>
</protein>
<organism evidence="3 4">
    <name type="scientific">Inmirania thermothiophila</name>
    <dbReference type="NCBI Taxonomy" id="1750597"/>
    <lineage>
        <taxon>Bacteria</taxon>
        <taxon>Pseudomonadati</taxon>
        <taxon>Pseudomonadota</taxon>
        <taxon>Gammaproteobacteria</taxon>
        <taxon>Chromatiales</taxon>
        <taxon>Ectothiorhodospiraceae</taxon>
        <taxon>Inmirania</taxon>
    </lineage>
</organism>
<gene>
    <name evidence="3" type="ORF">EDC57_2310</name>
</gene>
<dbReference type="EMBL" id="RJVI01000003">
    <property type="protein sequence ID" value="ROR29639.1"/>
    <property type="molecule type" value="Genomic_DNA"/>
</dbReference>
<keyword evidence="1" id="KW-0472">Membrane</keyword>
<dbReference type="NCBIfam" id="TIGR03647">
    <property type="entry name" value="Na_symport_sm"/>
    <property type="match status" value="1"/>
</dbReference>
<evidence type="ECO:0000313" key="4">
    <source>
        <dbReference type="Proteomes" id="UP000276634"/>
    </source>
</evidence>
<dbReference type="InterPro" id="IPR019886">
    <property type="entry name" value="Na_symporter_ssu"/>
</dbReference>
<keyword evidence="1" id="KW-0812">Transmembrane</keyword>
<keyword evidence="4" id="KW-1185">Reference proteome</keyword>
<dbReference type="Proteomes" id="UP000276634">
    <property type="component" value="Unassembled WGS sequence"/>
</dbReference>
<dbReference type="RefSeq" id="WP_123402045.1">
    <property type="nucleotide sequence ID" value="NZ_RJVI01000003.1"/>
</dbReference>
<evidence type="ECO:0000259" key="2">
    <source>
        <dbReference type="Pfam" id="PF13937"/>
    </source>
</evidence>
<accession>A0A3N1XSL6</accession>
<dbReference type="OrthoDB" id="9797746at2"/>
<dbReference type="Pfam" id="PF13937">
    <property type="entry name" value="DUF4212"/>
    <property type="match status" value="1"/>
</dbReference>
<keyword evidence="1" id="KW-1133">Transmembrane helix</keyword>
<dbReference type="AlphaFoldDB" id="A0A3N1XSL6"/>